<sequence length="88" mass="10155">MKSIIHNRKKKTLTASAPTHLSIYTLSEGTFSRTMRKFIWQDICHLQNNRAAIASITAGPHKKIWHSIKIRLPQQKAVHSHKCFQIHS</sequence>
<organism evidence="1">
    <name type="scientific">Anguilla anguilla</name>
    <name type="common">European freshwater eel</name>
    <name type="synonym">Muraena anguilla</name>
    <dbReference type="NCBI Taxonomy" id="7936"/>
    <lineage>
        <taxon>Eukaryota</taxon>
        <taxon>Metazoa</taxon>
        <taxon>Chordata</taxon>
        <taxon>Craniata</taxon>
        <taxon>Vertebrata</taxon>
        <taxon>Euteleostomi</taxon>
        <taxon>Actinopterygii</taxon>
        <taxon>Neopterygii</taxon>
        <taxon>Teleostei</taxon>
        <taxon>Anguilliformes</taxon>
        <taxon>Anguillidae</taxon>
        <taxon>Anguilla</taxon>
    </lineage>
</organism>
<evidence type="ECO:0000313" key="1">
    <source>
        <dbReference type="EMBL" id="JAH97558.1"/>
    </source>
</evidence>
<reference evidence="1" key="2">
    <citation type="journal article" date="2015" name="Fish Shellfish Immunol.">
        <title>Early steps in the European eel (Anguilla anguilla)-Vibrio vulnificus interaction in the gills: Role of the RtxA13 toxin.</title>
        <authorList>
            <person name="Callol A."/>
            <person name="Pajuelo D."/>
            <person name="Ebbesson L."/>
            <person name="Teles M."/>
            <person name="MacKenzie S."/>
            <person name="Amaro C."/>
        </authorList>
    </citation>
    <scope>NUCLEOTIDE SEQUENCE</scope>
</reference>
<protein>
    <submittedName>
        <fullName evidence="1">Uncharacterized protein</fullName>
    </submittedName>
</protein>
<reference evidence="1" key="1">
    <citation type="submission" date="2014-11" db="EMBL/GenBank/DDBJ databases">
        <authorList>
            <person name="Amaro Gonzalez C."/>
        </authorList>
    </citation>
    <scope>NUCLEOTIDE SEQUENCE</scope>
</reference>
<name>A0A0E9X783_ANGAN</name>
<proteinExistence type="predicted"/>
<dbReference type="EMBL" id="GBXM01011019">
    <property type="protein sequence ID" value="JAH97558.1"/>
    <property type="molecule type" value="Transcribed_RNA"/>
</dbReference>
<dbReference type="AlphaFoldDB" id="A0A0E9X783"/>
<accession>A0A0E9X783</accession>